<dbReference type="RefSeq" id="WP_284243804.1">
    <property type="nucleotide sequence ID" value="NZ_BSST01000001.1"/>
</dbReference>
<name>A0ABQ6GTX1_9GAMM</name>
<gene>
    <name evidence="1" type="ORF">tinsulaeT_12450</name>
</gene>
<comment type="caution">
    <text evidence="1">The sequence shown here is derived from an EMBL/GenBank/DDBJ whole genome shotgun (WGS) entry which is preliminary data.</text>
</comment>
<dbReference type="Proteomes" id="UP001157186">
    <property type="component" value="Unassembled WGS sequence"/>
</dbReference>
<dbReference type="EMBL" id="BSST01000001">
    <property type="protein sequence ID" value="GLX77905.1"/>
    <property type="molecule type" value="Genomic_DNA"/>
</dbReference>
<organism evidence="1 2">
    <name type="scientific">Thalassotalea insulae</name>
    <dbReference type="NCBI Taxonomy" id="2056778"/>
    <lineage>
        <taxon>Bacteria</taxon>
        <taxon>Pseudomonadati</taxon>
        <taxon>Pseudomonadota</taxon>
        <taxon>Gammaproteobacteria</taxon>
        <taxon>Alteromonadales</taxon>
        <taxon>Colwelliaceae</taxon>
        <taxon>Thalassotalea</taxon>
    </lineage>
</organism>
<keyword evidence="2" id="KW-1185">Reference proteome</keyword>
<accession>A0ABQ6GTX1</accession>
<sequence length="134" mass="15810">MHSHPLKRNKKRQYRLSKRSIKDEYIDKQIWLLHRAMTNKIIKQPQLTQQVIAKLADFREQGRIGYSDYLHWLCLLENVNDSQAFNDGVLENSNKMKRLRRQTPFVGILTEQERQAALTAEAIGIIDHPDILFL</sequence>
<evidence type="ECO:0000313" key="2">
    <source>
        <dbReference type="Proteomes" id="UP001157186"/>
    </source>
</evidence>
<reference evidence="1 2" key="1">
    <citation type="submission" date="2023-03" db="EMBL/GenBank/DDBJ databases">
        <title>Draft genome sequence of Thalassotalea insulae KCTC 62186T.</title>
        <authorList>
            <person name="Sawabe T."/>
        </authorList>
    </citation>
    <scope>NUCLEOTIDE SEQUENCE [LARGE SCALE GENOMIC DNA]</scope>
    <source>
        <strain evidence="1 2">KCTC 62186</strain>
    </source>
</reference>
<proteinExistence type="predicted"/>
<protein>
    <submittedName>
        <fullName evidence="1">Uncharacterized protein</fullName>
    </submittedName>
</protein>
<evidence type="ECO:0000313" key="1">
    <source>
        <dbReference type="EMBL" id="GLX77905.1"/>
    </source>
</evidence>